<dbReference type="Pfam" id="PF03323">
    <property type="entry name" value="GerA"/>
    <property type="match status" value="1"/>
</dbReference>
<evidence type="ECO:0000313" key="6">
    <source>
        <dbReference type="Proteomes" id="UP000192939"/>
    </source>
</evidence>
<feature type="transmembrane region" description="Helical" evidence="4">
    <location>
        <begin position="392"/>
        <end position="410"/>
    </location>
</feature>
<keyword evidence="6" id="KW-1185">Reference proteome</keyword>
<dbReference type="PIRSF" id="PIRSF005690">
    <property type="entry name" value="GerBA"/>
    <property type="match status" value="1"/>
</dbReference>
<feature type="transmembrane region" description="Helical" evidence="4">
    <location>
        <begin position="416"/>
        <end position="434"/>
    </location>
</feature>
<keyword evidence="2 4" id="KW-0472">Membrane</keyword>
<feature type="transmembrane region" description="Helical" evidence="4">
    <location>
        <begin position="320"/>
        <end position="342"/>
    </location>
</feature>
<keyword evidence="4" id="KW-1133">Transmembrane helix</keyword>
<gene>
    <name evidence="5" type="ORF">SAMN02744124_00489</name>
</gene>
<name>A0ABY1LSR2_9BACL</name>
<feature type="region of interest" description="Disordered" evidence="3">
    <location>
        <begin position="1"/>
        <end position="31"/>
    </location>
</feature>
<keyword evidence="4" id="KW-0812">Transmembrane</keyword>
<reference evidence="5 6" key="1">
    <citation type="submission" date="2017-04" db="EMBL/GenBank/DDBJ databases">
        <authorList>
            <person name="Varghese N."/>
            <person name="Submissions S."/>
        </authorList>
    </citation>
    <scope>NUCLEOTIDE SEQUENCE [LARGE SCALE GENOMIC DNA]</scope>
    <source>
        <strain evidence="5 6">J12</strain>
    </source>
</reference>
<evidence type="ECO:0000313" key="5">
    <source>
        <dbReference type="EMBL" id="SME96304.1"/>
    </source>
</evidence>
<dbReference type="PANTHER" id="PTHR22550">
    <property type="entry name" value="SPORE GERMINATION PROTEIN"/>
    <property type="match status" value="1"/>
</dbReference>
<dbReference type="InterPro" id="IPR004995">
    <property type="entry name" value="Spore_Ger"/>
</dbReference>
<dbReference type="PANTHER" id="PTHR22550:SF5">
    <property type="entry name" value="LEUCINE ZIPPER PROTEIN 4"/>
    <property type="match status" value="1"/>
</dbReference>
<accession>A0ABY1LSR2</accession>
<sequence length="526" mass="58032">MPRIMFRNTHNKRSPLRKSGGSQGSVSDGNFTGRNVHESVAQIVRVLDAPDDLVTRFISGAEGAPVCAIVCIAGLADLKMINDHIVTSIQQAYSAFERSESITGQELYQRLDKQFLSVQKYKLTQSLDDILVGVLSGDTALFIDGVDQVLLIGSKQWTGRGVEEPETESLVRGPREGFNESIETNIILLRRAIRDPKLRIDTYRIGERGKKGLVIAYIDNIVHPELIQEVKRRVESIDIDDAPESGTIEQLIQDSFLSPFPLILHTERPDKATSAILQGKVVILLDGTPFALIMPTTIVSLVQSPEDYYERWLIGSLIRILRYTAVFISLTFPSLYIALVSFHQGMIPSKLAFSIAAAREGVPFPAVIEAFLMELTLELLREAGVRLPKPVGQTIGIVGGLVIGEAAVQAGIVSPIMVIVVAVTAMSSFAIPAYSAGIAFRILRFIIMLAASMFGLYGIILTLIMICIHLSRLNSFGVPYFTPLSPSFYRDWRDMIIRAPLPMLSKRPQFLQTKDESRMGSREGGT</sequence>
<protein>
    <submittedName>
        <fullName evidence="5">Spore germination protein</fullName>
    </submittedName>
</protein>
<comment type="similarity">
    <text evidence="1">Belongs to the GerABKA family.</text>
</comment>
<evidence type="ECO:0000256" key="1">
    <source>
        <dbReference type="ARBA" id="ARBA00005278"/>
    </source>
</evidence>
<evidence type="ECO:0000256" key="3">
    <source>
        <dbReference type="SAM" id="MobiDB-lite"/>
    </source>
</evidence>
<feature type="transmembrane region" description="Helical" evidence="4">
    <location>
        <begin position="446"/>
        <end position="471"/>
    </location>
</feature>
<evidence type="ECO:0000256" key="2">
    <source>
        <dbReference type="ARBA" id="ARBA00023136"/>
    </source>
</evidence>
<evidence type="ECO:0000256" key="4">
    <source>
        <dbReference type="SAM" id="Phobius"/>
    </source>
</evidence>
<comment type="caution">
    <text evidence="5">The sequence shown here is derived from an EMBL/GenBank/DDBJ whole genome shotgun (WGS) entry which is preliminary data.</text>
</comment>
<organism evidence="5 6">
    <name type="scientific">Paenibacillus barengoltzii J12</name>
    <dbReference type="NCBI Taxonomy" id="935846"/>
    <lineage>
        <taxon>Bacteria</taxon>
        <taxon>Bacillati</taxon>
        <taxon>Bacillota</taxon>
        <taxon>Bacilli</taxon>
        <taxon>Bacillales</taxon>
        <taxon>Paenibacillaceae</taxon>
        <taxon>Paenibacillus</taxon>
    </lineage>
</organism>
<dbReference type="Proteomes" id="UP000192939">
    <property type="component" value="Unassembled WGS sequence"/>
</dbReference>
<proteinExistence type="inferred from homology"/>
<dbReference type="RefSeq" id="WP_254899696.1">
    <property type="nucleotide sequence ID" value="NZ_FXAE01000003.1"/>
</dbReference>
<dbReference type="InterPro" id="IPR050768">
    <property type="entry name" value="UPF0353/GerABKA_families"/>
</dbReference>
<dbReference type="EMBL" id="FXAE01000003">
    <property type="protein sequence ID" value="SME96304.1"/>
    <property type="molecule type" value="Genomic_DNA"/>
</dbReference>